<keyword evidence="3" id="KW-1185">Reference proteome</keyword>
<feature type="region of interest" description="Disordered" evidence="1">
    <location>
        <begin position="138"/>
        <end position="161"/>
    </location>
</feature>
<accession>A0A428SQ82</accession>
<evidence type="ECO:0000313" key="2">
    <source>
        <dbReference type="EMBL" id="RSL91939.1"/>
    </source>
</evidence>
<comment type="caution">
    <text evidence="2">The sequence shown here is derived from an EMBL/GenBank/DDBJ whole genome shotgun (WGS) entry which is preliminary data.</text>
</comment>
<evidence type="ECO:0000313" key="3">
    <source>
        <dbReference type="Proteomes" id="UP000288429"/>
    </source>
</evidence>
<dbReference type="AlphaFoldDB" id="A0A428SQ82"/>
<feature type="region of interest" description="Disordered" evidence="1">
    <location>
        <begin position="222"/>
        <end position="279"/>
    </location>
</feature>
<sequence>MCRGNTREKICGAGYRHLLVPGTRFNFGPQCRVAIQDHIIVNRLTPTHWRSNLDDLLRDMYLVQHGREILDLMRPKVERCVRARIGEMVEGGIIREVIRDGADVEYEWRHDADNFLGQPGWNRDWSFAAGRVFARQNRAGSNNRRQARQARQGGSGATHDQPAAIRLEANTIINGVVKNSNNVGNGGGMSHIMTLLGNQPRGRIGGRDDGLVCGGARFHAPGGDFDGAGIDIDSEEDDYDGDSDGDNDDDDGETLVPDSNDSCVQEMEPKPDTNDNVHLDYDVDTEMTDAPPAPDANQFQYNHSGRVDLYWHDGHDGQLPVPSPPSLPTTQNTPPLFAFARPNSPTVASTNNPSLSSLNCSPASSICSIVPSDSQSVIAQRARLAGPPNAESMRAEFRTRSIQDLAAALDEVAKNLVGTIIQAAGMNPAEPDYDVRLAQRGQWAMVGRIMREVMAEKMGIADQDELDSWDFWWFAVL</sequence>
<name>A0A428SQ82_9HYPO</name>
<proteinExistence type="predicted"/>
<gene>
    <name evidence="2" type="ORF">CDV31_015369</name>
</gene>
<reference evidence="2 3" key="1">
    <citation type="submission" date="2017-06" db="EMBL/GenBank/DDBJ databases">
        <title>Cmopartive genomic analysis of Ambrosia Fusariam Clade fungi.</title>
        <authorList>
            <person name="Stajich J.E."/>
            <person name="Carrillo J."/>
            <person name="Kijimoto T."/>
            <person name="Eskalen A."/>
            <person name="O'Donnell K."/>
            <person name="Kasson M."/>
        </authorList>
    </citation>
    <scope>NUCLEOTIDE SEQUENCE [LARGE SCALE GENOMIC DNA]</scope>
    <source>
        <strain evidence="2 3">NRRL 20438</strain>
    </source>
</reference>
<dbReference type="Proteomes" id="UP000288429">
    <property type="component" value="Unassembled WGS sequence"/>
</dbReference>
<evidence type="ECO:0000256" key="1">
    <source>
        <dbReference type="SAM" id="MobiDB-lite"/>
    </source>
</evidence>
<protein>
    <submittedName>
        <fullName evidence="2">Uncharacterized protein</fullName>
    </submittedName>
</protein>
<organism evidence="2 3">
    <name type="scientific">Fusarium ambrosium</name>
    <dbReference type="NCBI Taxonomy" id="131363"/>
    <lineage>
        <taxon>Eukaryota</taxon>
        <taxon>Fungi</taxon>
        <taxon>Dikarya</taxon>
        <taxon>Ascomycota</taxon>
        <taxon>Pezizomycotina</taxon>
        <taxon>Sordariomycetes</taxon>
        <taxon>Hypocreomycetidae</taxon>
        <taxon>Hypocreales</taxon>
        <taxon>Nectriaceae</taxon>
        <taxon>Fusarium</taxon>
        <taxon>Fusarium solani species complex</taxon>
    </lineage>
</organism>
<feature type="compositionally biased region" description="Low complexity" evidence="1">
    <location>
        <begin position="138"/>
        <end position="152"/>
    </location>
</feature>
<feature type="compositionally biased region" description="Basic and acidic residues" evidence="1">
    <location>
        <begin position="267"/>
        <end position="279"/>
    </location>
</feature>
<feature type="compositionally biased region" description="Acidic residues" evidence="1">
    <location>
        <begin position="232"/>
        <end position="253"/>
    </location>
</feature>
<dbReference type="EMBL" id="NIZV01000399">
    <property type="protein sequence ID" value="RSL91939.1"/>
    <property type="molecule type" value="Genomic_DNA"/>
</dbReference>